<proteinExistence type="predicted"/>
<dbReference type="Pfam" id="PF10229">
    <property type="entry name" value="MMADHC"/>
    <property type="match status" value="1"/>
</dbReference>
<evidence type="ECO:0008006" key="4">
    <source>
        <dbReference type="Google" id="ProtNLM"/>
    </source>
</evidence>
<dbReference type="Proteomes" id="UP000007799">
    <property type="component" value="Unassembled WGS sequence"/>
</dbReference>
<gene>
    <name evidence="2" type="ORF">PTSG_01350</name>
</gene>
<dbReference type="GeneID" id="16077919"/>
<sequence>MEDEERTLCAAMAQVVSVREEGGEAVTAAMEVKRWEARLPRKSPRFPDMVLPPSLVRTGRVDISVHRCPRRHVSHYRDIFGPDLEVDKLLIIPTFRKTGVDLVGMGPHVEQEKDTLLEEFAEEAVAVCKALQSLGHWADYADPASGLPALGERRAGIYPEVLGAKHFLKYDTLNAGCCQILQHPIFGTKVYPATLFTTAPLALLMETLAAVYPDFEHQSPPPHAPPDATDDDSQHHQKGHEAEKKGKDGEQQEERSEKGASQEEDKAAQTHDTP</sequence>
<dbReference type="PANTHER" id="PTHR13192:SF3">
    <property type="entry name" value="COBALAMIN TRAFFICKING PROTEIN CBLD"/>
    <property type="match status" value="1"/>
</dbReference>
<evidence type="ECO:0000313" key="2">
    <source>
        <dbReference type="EMBL" id="EGD80761.1"/>
    </source>
</evidence>
<dbReference type="OrthoDB" id="10263782at2759"/>
<protein>
    <recommendedName>
        <fullName evidence="4">Methylmalonic aciduria and homocystinuria type D protein</fullName>
    </recommendedName>
</protein>
<reference evidence="2" key="1">
    <citation type="submission" date="2009-08" db="EMBL/GenBank/DDBJ databases">
        <title>Annotation of Salpingoeca rosetta.</title>
        <authorList>
            <consortium name="The Broad Institute Genome Sequencing Platform"/>
            <person name="Russ C."/>
            <person name="Cuomo C."/>
            <person name="Burger G."/>
            <person name="Gray M.W."/>
            <person name="Holland P.W.H."/>
            <person name="King N."/>
            <person name="Lang F.B.F."/>
            <person name="Roger A.J."/>
            <person name="Ruiz-Trillo I."/>
            <person name="Young S.K."/>
            <person name="Zeng Q."/>
            <person name="Gargeya S."/>
            <person name="Alvarado L."/>
            <person name="Berlin A."/>
            <person name="Chapman S.B."/>
            <person name="Chen Z."/>
            <person name="Freedman E."/>
            <person name="Gellesch M."/>
            <person name="Goldberg J."/>
            <person name="Griggs A."/>
            <person name="Gujja S."/>
            <person name="Heilman E."/>
            <person name="Heiman D."/>
            <person name="Howarth C."/>
            <person name="Mehta T."/>
            <person name="Neiman D."/>
            <person name="Pearson M."/>
            <person name="Roberts A."/>
            <person name="Saif S."/>
            <person name="Shea T."/>
            <person name="Shenoy N."/>
            <person name="Sisk P."/>
            <person name="Stolte C."/>
            <person name="Sykes S."/>
            <person name="White J."/>
            <person name="Yandava C."/>
            <person name="Haas B."/>
            <person name="Nusbaum C."/>
            <person name="Birren B."/>
        </authorList>
    </citation>
    <scope>NUCLEOTIDE SEQUENCE [LARGE SCALE GENOMIC DNA]</scope>
    <source>
        <strain evidence="2">ATCC 50818</strain>
    </source>
</reference>
<dbReference type="AlphaFoldDB" id="F2U033"/>
<dbReference type="PANTHER" id="PTHR13192">
    <property type="entry name" value="MY011 PROTEIN"/>
    <property type="match status" value="1"/>
</dbReference>
<feature type="compositionally biased region" description="Basic and acidic residues" evidence="1">
    <location>
        <begin position="232"/>
        <end position="274"/>
    </location>
</feature>
<evidence type="ECO:0000313" key="3">
    <source>
        <dbReference type="Proteomes" id="UP000007799"/>
    </source>
</evidence>
<keyword evidence="3" id="KW-1185">Reference proteome</keyword>
<evidence type="ECO:0000256" key="1">
    <source>
        <dbReference type="SAM" id="MobiDB-lite"/>
    </source>
</evidence>
<dbReference type="InterPro" id="IPR019362">
    <property type="entry name" value="MMADHC"/>
</dbReference>
<dbReference type="GO" id="GO:0009235">
    <property type="term" value="P:cobalamin metabolic process"/>
    <property type="evidence" value="ECO:0007669"/>
    <property type="project" value="InterPro"/>
</dbReference>
<organism evidence="3">
    <name type="scientific">Salpingoeca rosetta (strain ATCC 50818 / BSB-021)</name>
    <dbReference type="NCBI Taxonomy" id="946362"/>
    <lineage>
        <taxon>Eukaryota</taxon>
        <taxon>Choanoflagellata</taxon>
        <taxon>Craspedida</taxon>
        <taxon>Salpingoecidae</taxon>
        <taxon>Salpingoeca</taxon>
    </lineage>
</organism>
<accession>F2U033</accession>
<dbReference type="EMBL" id="GL832958">
    <property type="protein sequence ID" value="EGD80761.1"/>
    <property type="molecule type" value="Genomic_DNA"/>
</dbReference>
<dbReference type="eggNOG" id="KOG3994">
    <property type="taxonomic scope" value="Eukaryota"/>
</dbReference>
<dbReference type="FunCoup" id="F2U033">
    <property type="interactions" value="583"/>
</dbReference>
<dbReference type="STRING" id="946362.F2U033"/>
<dbReference type="RefSeq" id="XP_004997322.1">
    <property type="nucleotide sequence ID" value="XM_004997265.1"/>
</dbReference>
<feature type="region of interest" description="Disordered" evidence="1">
    <location>
        <begin position="215"/>
        <end position="274"/>
    </location>
</feature>
<dbReference type="KEGG" id="sre:PTSG_01350"/>
<dbReference type="InParanoid" id="F2U033"/>
<name>F2U033_SALR5</name>